<protein>
    <submittedName>
        <fullName evidence="1">Uncharacterized protein</fullName>
    </submittedName>
</protein>
<proteinExistence type="predicted"/>
<name>A0A0K6IJP9_9GAMM</name>
<evidence type="ECO:0000313" key="2">
    <source>
        <dbReference type="Proteomes" id="UP000182769"/>
    </source>
</evidence>
<organism evidence="1 2">
    <name type="scientific">Marinomonas fungiae</name>
    <dbReference type="NCBI Taxonomy" id="1137284"/>
    <lineage>
        <taxon>Bacteria</taxon>
        <taxon>Pseudomonadati</taxon>
        <taxon>Pseudomonadota</taxon>
        <taxon>Gammaproteobacteria</taxon>
        <taxon>Oceanospirillales</taxon>
        <taxon>Oceanospirillaceae</taxon>
        <taxon>Marinomonas</taxon>
    </lineage>
</organism>
<keyword evidence="2" id="KW-1185">Reference proteome</keyword>
<evidence type="ECO:0000313" key="1">
    <source>
        <dbReference type="EMBL" id="CUB03330.1"/>
    </source>
</evidence>
<dbReference type="RefSeq" id="WP_281175772.1">
    <property type="nucleotide sequence ID" value="NZ_CYHG01000003.1"/>
</dbReference>
<gene>
    <name evidence="1" type="ORF">Ga0061065_103180</name>
</gene>
<dbReference type="STRING" id="1137284.GCA_001418205_01179"/>
<dbReference type="AlphaFoldDB" id="A0A0K6IJP9"/>
<sequence length="42" mass="4758">MARIIEQALTLGVMGLVLLTSVFSEFSYCMDDPFESEKRSLE</sequence>
<dbReference type="Proteomes" id="UP000182769">
    <property type="component" value="Unassembled WGS sequence"/>
</dbReference>
<reference evidence="2" key="1">
    <citation type="submission" date="2015-08" db="EMBL/GenBank/DDBJ databases">
        <authorList>
            <person name="Varghese N."/>
        </authorList>
    </citation>
    <scope>NUCLEOTIDE SEQUENCE [LARGE SCALE GENOMIC DNA]</scope>
    <source>
        <strain evidence="2">JCM 18476</strain>
    </source>
</reference>
<dbReference type="EMBL" id="CYHG01000003">
    <property type="protein sequence ID" value="CUB03330.1"/>
    <property type="molecule type" value="Genomic_DNA"/>
</dbReference>
<accession>A0A0K6IJP9</accession>